<dbReference type="AlphaFoldDB" id="A0A7I6NFF3"/>
<accession>A0A7I6NFF3</accession>
<protein>
    <submittedName>
        <fullName evidence="1">Uncharacterized protein</fullName>
    </submittedName>
</protein>
<name>A0A7I6NFF3_9METZ</name>
<dbReference type="EMBL" id="LC460469">
    <property type="protein sequence ID" value="BBI37397.1"/>
    <property type="molecule type" value="Genomic_DNA"/>
</dbReference>
<reference evidence="1" key="1">
    <citation type="journal article" date="2020" name="Genome Biol.">
        <title>Mitochondrial genome evolution of placozoans: gene rearrangements and repeat expansions.</title>
        <authorList>
            <person name="Miyazawa H."/>
            <person name="Osigus H.J."/>
            <person name="Rolfes S."/>
            <person name="Kamm K."/>
            <person name="Schierwater B."/>
            <person name="Nakano H."/>
        </authorList>
    </citation>
    <scope>NUCLEOTIDE SEQUENCE</scope>
    <source>
        <strain evidence="1">SMD_9</strain>
    </source>
</reference>
<sequence>MKNAKLYEFPWDPSRNEKRTKVLLFAIHLTQYYKQTESSKIQAKARGRLWLSPLRRRDPLDPHFYGPAIYFVGAFFAYFSHSFFSSWVLGLMEGAGVFKITGAKKGIGDGSPIIPKKGKGADPMDPPRRQIPDGYFFIQWLLFSSPFFTYKIKRGAYGSFPKIEFELILGPKEGATGHLLRKKLGFGTITFDRRGSVRYLVKNETHLKKLIFLMREKGVLKTPSVIGRAPGADLLDPPINILELGHTPKPLLTNGKDLGYLGRPNLDAWLSGFFETTCSFHMFHKRFKTLKAAGDKRKKSFGFKIGDLWVPRLNLSVGIGARPNSAPPFTNPNWNILDNMRLSISVAHNNKIALLIIKNYFGGHIVRDSRGTQRSPSLGDGRYPLLPSPFNINFTQTPSFSFLFPFSCGKRCTWATLSNEKALKKVIKTLGREKLKTKKRIEFLKWSKIFFSIMESQTTSTPLTNRNKKRIKDFLLIKRDS</sequence>
<geneLocation type="mitochondrion" evidence="1"/>
<proteinExistence type="predicted"/>
<keyword evidence="1" id="KW-0496">Mitochondrion</keyword>
<organism evidence="1">
    <name type="scientific">Placozoa sp. H11 HM-2017</name>
    <dbReference type="NCBI Taxonomy" id="2017598"/>
    <lineage>
        <taxon>Eukaryota</taxon>
        <taxon>Metazoa</taxon>
        <taxon>Placozoa</taxon>
    </lineage>
</organism>
<dbReference type="InterPro" id="IPR027434">
    <property type="entry name" value="Homing_endonucl"/>
</dbReference>
<evidence type="ECO:0000313" key="1">
    <source>
        <dbReference type="EMBL" id="BBI37397.1"/>
    </source>
</evidence>
<dbReference type="Gene3D" id="3.10.28.10">
    <property type="entry name" value="Homing endonucleases"/>
    <property type="match status" value="1"/>
</dbReference>